<reference evidence="2" key="1">
    <citation type="submission" date="2022-07" db="EMBL/GenBank/DDBJ databases">
        <authorList>
            <person name="Trinca V."/>
            <person name="Uliana J.V.C."/>
            <person name="Torres T.T."/>
            <person name="Ward R.J."/>
            <person name="Monesi N."/>
        </authorList>
    </citation>
    <scope>NUCLEOTIDE SEQUENCE</scope>
    <source>
        <strain evidence="2">HSMRA1968</strain>
        <tissue evidence="2">Whole embryos</tissue>
    </source>
</reference>
<name>A0A9Q0MMI0_9DIPT</name>
<evidence type="ECO:0000256" key="1">
    <source>
        <dbReference type="SAM" id="SignalP"/>
    </source>
</evidence>
<keyword evidence="3" id="KW-1185">Reference proteome</keyword>
<dbReference type="OrthoDB" id="10276004at2759"/>
<protein>
    <submittedName>
        <fullName evidence="2">Uncharacterized protein</fullName>
    </submittedName>
</protein>
<keyword evidence="1" id="KW-0732">Signal</keyword>
<organism evidence="2 3">
    <name type="scientific">Pseudolycoriella hygida</name>
    <dbReference type="NCBI Taxonomy" id="35572"/>
    <lineage>
        <taxon>Eukaryota</taxon>
        <taxon>Metazoa</taxon>
        <taxon>Ecdysozoa</taxon>
        <taxon>Arthropoda</taxon>
        <taxon>Hexapoda</taxon>
        <taxon>Insecta</taxon>
        <taxon>Pterygota</taxon>
        <taxon>Neoptera</taxon>
        <taxon>Endopterygota</taxon>
        <taxon>Diptera</taxon>
        <taxon>Nematocera</taxon>
        <taxon>Sciaroidea</taxon>
        <taxon>Sciaridae</taxon>
        <taxon>Pseudolycoriella</taxon>
    </lineage>
</organism>
<evidence type="ECO:0000313" key="3">
    <source>
        <dbReference type="Proteomes" id="UP001151699"/>
    </source>
</evidence>
<comment type="caution">
    <text evidence="2">The sequence shown here is derived from an EMBL/GenBank/DDBJ whole genome shotgun (WGS) entry which is preliminary data.</text>
</comment>
<accession>A0A9Q0MMI0</accession>
<dbReference type="Proteomes" id="UP001151699">
    <property type="component" value="Unassembled WGS sequence"/>
</dbReference>
<dbReference type="Gene3D" id="2.60.120.200">
    <property type="match status" value="1"/>
</dbReference>
<feature type="signal peptide" evidence="1">
    <location>
        <begin position="1"/>
        <end position="19"/>
    </location>
</feature>
<evidence type="ECO:0000313" key="2">
    <source>
        <dbReference type="EMBL" id="KAJ6626764.1"/>
    </source>
</evidence>
<gene>
    <name evidence="2" type="ORF">Bhyg_16141</name>
</gene>
<proteinExistence type="predicted"/>
<dbReference type="AlphaFoldDB" id="A0A9Q0MMI0"/>
<dbReference type="EMBL" id="WJQU01003227">
    <property type="protein sequence ID" value="KAJ6626764.1"/>
    <property type="molecule type" value="Genomic_DNA"/>
</dbReference>
<feature type="chain" id="PRO_5040296669" evidence="1">
    <location>
        <begin position="20"/>
        <end position="269"/>
    </location>
</feature>
<sequence>MYSKVLFLFVLIVPSVVHGRRVYLRPAEGGTSNVYTLINSVWGNGATSENPDCSHPSFGRHIYQGNDGALNKQVFFFASHVNPDNDRCRNFDRQRNEIRPDQGDLTGVNGERMSFSWIFRLPAGFQPSNSFTHLFQIKAVGGNDTQPLITFTPRRGTPNIMEIIYINSAHTTTRLQTADLTPFIDTWIKARVYVTYGVAAVGRFSFTLSIHNGPTLMSHSGNMQMWRSGAGYYRGKWGIYRSLNNSAQLRDEIVRFDNICIAKGDPECT</sequence>